<feature type="compositionally biased region" description="Basic and acidic residues" evidence="1">
    <location>
        <begin position="576"/>
        <end position="586"/>
    </location>
</feature>
<evidence type="ECO:0000256" key="1">
    <source>
        <dbReference type="SAM" id="MobiDB-lite"/>
    </source>
</evidence>
<gene>
    <name evidence="2" type="ORF">HII31_09457</name>
</gene>
<feature type="region of interest" description="Disordered" evidence="1">
    <location>
        <begin position="369"/>
        <end position="389"/>
    </location>
</feature>
<feature type="compositionally biased region" description="Polar residues" evidence="1">
    <location>
        <begin position="198"/>
        <end position="225"/>
    </location>
</feature>
<sequence>MDICSSREVAEQLNNLSIFIREGFCKGMVMTALPCYKHMNHLSKRLHDYAYSIAMTASPRFIPLPDQNTTLDFSTAIKTMEKLVAFFQQTIQRLEQSDLAAAAELAMVKDLEIAIQRSKILLRLSPNSLENIDQPPRIFTKQADTGMWTETNGGLRTVLPVASPDGKLNKKKDRDGDVSPLILGSPVLQSDRRVQFARRSSSAPIPGSSTRPQASSDAQSGSNYLQVPPVSIHTPNSSGAATPAGFHTPTELRPHPHVLQHAPHVLQRLRLESQCGLLDSDAFSQKYDKLIGRNLDSPPDIHRTVQLGHEAQDPPDVGVYVNAMPLELPGIDTIHLILPLCAREVRSIDYDVLRYIHLALCQSPSIASSVGGPGNAKTARKASRALHRSRAIVQREVASRAFEIEHAKLHDDKQSPPFSEHVQRGIESAMIESALSSHEPATAGPKSVEADHNPRGEADHHPSPPLQVFMASIETSIGPRKLLHRRRASDTSSEIVAPGPAVPPSSHASSEIGIGGIGTPEKSNESPISERHHSIRARPHLGVQRGSSTGRITPVKDAVSHQASDTSQSARKRRAEAKNLDRERAWSVDSPPTSACGRGDWTTRNLSVKTESSFKHDDWIEKALTPNSIHQPEAISKIQHLKDQISVLQDQVARLTAKSARLDKPSTSGRREVINGVEWIEQPDPFQGRSSPPYVAHMNTKDGKLYVLDTADGVPEPLNKSETPLRSSRRRRKIGQTDKIGMTGG</sequence>
<feature type="region of interest" description="Disordered" evidence="1">
    <location>
        <begin position="483"/>
        <end position="601"/>
    </location>
</feature>
<feature type="compositionally biased region" description="Basic and acidic residues" evidence="1">
    <location>
        <begin position="522"/>
        <end position="532"/>
    </location>
</feature>
<organism evidence="2 3">
    <name type="scientific">Pseudocercospora fuligena</name>
    <dbReference type="NCBI Taxonomy" id="685502"/>
    <lineage>
        <taxon>Eukaryota</taxon>
        <taxon>Fungi</taxon>
        <taxon>Dikarya</taxon>
        <taxon>Ascomycota</taxon>
        <taxon>Pezizomycotina</taxon>
        <taxon>Dothideomycetes</taxon>
        <taxon>Dothideomycetidae</taxon>
        <taxon>Mycosphaerellales</taxon>
        <taxon>Mycosphaerellaceae</taxon>
        <taxon>Pseudocercospora</taxon>
    </lineage>
</organism>
<accession>A0A8H6RE73</accession>
<dbReference type="EMBL" id="JABCIY010000193">
    <property type="protein sequence ID" value="KAF7189304.1"/>
    <property type="molecule type" value="Genomic_DNA"/>
</dbReference>
<feature type="region of interest" description="Disordered" evidence="1">
    <location>
        <begin position="711"/>
        <end position="745"/>
    </location>
</feature>
<feature type="region of interest" description="Disordered" evidence="1">
    <location>
        <begin position="434"/>
        <end position="465"/>
    </location>
</feature>
<evidence type="ECO:0000313" key="3">
    <source>
        <dbReference type="Proteomes" id="UP000660729"/>
    </source>
</evidence>
<feature type="region of interest" description="Disordered" evidence="1">
    <location>
        <begin position="158"/>
        <end position="254"/>
    </location>
</feature>
<feature type="compositionally biased region" description="Basic residues" evidence="1">
    <location>
        <begin position="378"/>
        <end position="389"/>
    </location>
</feature>
<dbReference type="AlphaFoldDB" id="A0A8H6RE73"/>
<evidence type="ECO:0000313" key="2">
    <source>
        <dbReference type="EMBL" id="KAF7189304.1"/>
    </source>
</evidence>
<comment type="caution">
    <text evidence="2">The sequence shown here is derived from an EMBL/GenBank/DDBJ whole genome shotgun (WGS) entry which is preliminary data.</text>
</comment>
<protein>
    <submittedName>
        <fullName evidence="2">Uncharacterized protein</fullName>
    </submittedName>
</protein>
<feature type="compositionally biased region" description="Basic and acidic residues" evidence="1">
    <location>
        <begin position="448"/>
        <end position="462"/>
    </location>
</feature>
<proteinExistence type="predicted"/>
<name>A0A8H6RE73_9PEZI</name>
<dbReference type="Proteomes" id="UP000660729">
    <property type="component" value="Unassembled WGS sequence"/>
</dbReference>
<keyword evidence="3" id="KW-1185">Reference proteome</keyword>
<reference evidence="2" key="1">
    <citation type="submission" date="2020-04" db="EMBL/GenBank/DDBJ databases">
        <title>Draft genome resource of the tomato pathogen Pseudocercospora fuligena.</title>
        <authorList>
            <person name="Zaccaron A."/>
        </authorList>
    </citation>
    <scope>NUCLEOTIDE SEQUENCE</scope>
    <source>
        <strain evidence="2">PF001</strain>
    </source>
</reference>